<dbReference type="InterPro" id="IPR013210">
    <property type="entry name" value="LRR_N_plant-typ"/>
</dbReference>
<dbReference type="FunFam" id="1.10.510.10:FF:000267">
    <property type="entry name" value="probable LRR receptor-like serine/threonine-protein kinase IRK"/>
    <property type="match status" value="1"/>
</dbReference>
<dbReference type="FunFam" id="3.80.10.10:FF:000317">
    <property type="entry name" value="Inactive leucine-rich repeat receptor-like protein kinase"/>
    <property type="match status" value="1"/>
</dbReference>
<evidence type="ECO:0000256" key="12">
    <source>
        <dbReference type="ARBA" id="ARBA00023180"/>
    </source>
</evidence>
<feature type="domain" description="Protein kinase" evidence="16">
    <location>
        <begin position="710"/>
        <end position="985"/>
    </location>
</feature>
<dbReference type="Proteomes" id="UP000825935">
    <property type="component" value="Chromosome 20"/>
</dbReference>
<dbReference type="GO" id="GO:0004672">
    <property type="term" value="F:protein kinase activity"/>
    <property type="evidence" value="ECO:0007669"/>
    <property type="project" value="InterPro"/>
</dbReference>
<dbReference type="CDD" id="cd14066">
    <property type="entry name" value="STKc_IRAK"/>
    <property type="match status" value="1"/>
</dbReference>
<dbReference type="SUPFAM" id="SSF52047">
    <property type="entry name" value="RNI-like"/>
    <property type="match status" value="1"/>
</dbReference>
<dbReference type="GO" id="GO:0016020">
    <property type="term" value="C:membrane"/>
    <property type="evidence" value="ECO:0007669"/>
    <property type="project" value="UniProtKB-SubCell"/>
</dbReference>
<evidence type="ECO:0000256" key="4">
    <source>
        <dbReference type="ARBA" id="ARBA00022692"/>
    </source>
</evidence>
<evidence type="ECO:0000256" key="2">
    <source>
        <dbReference type="ARBA" id="ARBA00022553"/>
    </source>
</evidence>
<dbReference type="Pfam" id="PF00069">
    <property type="entry name" value="Pkinase"/>
    <property type="match status" value="1"/>
</dbReference>
<evidence type="ECO:0000256" key="8">
    <source>
        <dbReference type="ARBA" id="ARBA00022840"/>
    </source>
</evidence>
<dbReference type="AlphaFoldDB" id="A0A8T2SH83"/>
<feature type="chain" id="PRO_5036275867" description="Protein kinase domain-containing protein" evidence="15">
    <location>
        <begin position="27"/>
        <end position="995"/>
    </location>
</feature>
<comment type="subcellular location">
    <subcellularLocation>
        <location evidence="1">Membrane</location>
        <topology evidence="1">Single-pass type I membrane protein</topology>
    </subcellularLocation>
</comment>
<dbReference type="SMART" id="SM00369">
    <property type="entry name" value="LRR_TYP"/>
    <property type="match status" value="8"/>
</dbReference>
<dbReference type="SUPFAM" id="SSF56112">
    <property type="entry name" value="Protein kinase-like (PK-like)"/>
    <property type="match status" value="1"/>
</dbReference>
<dbReference type="InterPro" id="IPR001611">
    <property type="entry name" value="Leu-rich_rpt"/>
</dbReference>
<dbReference type="PROSITE" id="PS00107">
    <property type="entry name" value="PROTEIN_KINASE_ATP"/>
    <property type="match status" value="1"/>
</dbReference>
<keyword evidence="12" id="KW-0325">Glycoprotein</keyword>
<evidence type="ECO:0000256" key="1">
    <source>
        <dbReference type="ARBA" id="ARBA00004479"/>
    </source>
</evidence>
<reference evidence="17" key="1">
    <citation type="submission" date="2021-08" db="EMBL/GenBank/DDBJ databases">
        <title>WGS assembly of Ceratopteris richardii.</title>
        <authorList>
            <person name="Marchant D.B."/>
            <person name="Chen G."/>
            <person name="Jenkins J."/>
            <person name="Shu S."/>
            <person name="Leebens-Mack J."/>
            <person name="Grimwood J."/>
            <person name="Schmutz J."/>
            <person name="Soltis P."/>
            <person name="Soltis D."/>
            <person name="Chen Z.-H."/>
        </authorList>
    </citation>
    <scope>NUCLEOTIDE SEQUENCE</scope>
    <source>
        <strain evidence="17">Whitten #5841</strain>
        <tissue evidence="17">Leaf</tissue>
    </source>
</reference>
<evidence type="ECO:0000256" key="13">
    <source>
        <dbReference type="PROSITE-ProRule" id="PRU10141"/>
    </source>
</evidence>
<dbReference type="Gene3D" id="3.80.10.10">
    <property type="entry name" value="Ribonuclease Inhibitor"/>
    <property type="match status" value="5"/>
</dbReference>
<dbReference type="FunFam" id="3.30.200.20:FF:000295">
    <property type="entry name" value="probable LRR receptor-like serine/threonine-protein kinase IRK"/>
    <property type="match status" value="1"/>
</dbReference>
<evidence type="ECO:0000259" key="16">
    <source>
        <dbReference type="PROSITE" id="PS50011"/>
    </source>
</evidence>
<dbReference type="InterPro" id="IPR050994">
    <property type="entry name" value="At_inactive_RLKs"/>
</dbReference>
<dbReference type="PANTHER" id="PTHR48010">
    <property type="entry name" value="OS05G0588300 PROTEIN"/>
    <property type="match status" value="1"/>
</dbReference>
<evidence type="ECO:0000256" key="15">
    <source>
        <dbReference type="SAM" id="SignalP"/>
    </source>
</evidence>
<keyword evidence="8 13" id="KW-0067">ATP-binding</keyword>
<feature type="signal peptide" evidence="15">
    <location>
        <begin position="1"/>
        <end position="26"/>
    </location>
</feature>
<comment type="caution">
    <text evidence="17">The sequence shown here is derived from an EMBL/GenBank/DDBJ whole genome shotgun (WGS) entry which is preliminary data.</text>
</comment>
<evidence type="ECO:0000256" key="6">
    <source>
        <dbReference type="ARBA" id="ARBA00022737"/>
    </source>
</evidence>
<keyword evidence="6" id="KW-0677">Repeat</keyword>
<dbReference type="EMBL" id="CM035425">
    <property type="protein sequence ID" value="KAH7331313.1"/>
    <property type="molecule type" value="Genomic_DNA"/>
</dbReference>
<dbReference type="PROSITE" id="PS50011">
    <property type="entry name" value="PROTEIN_KINASE_DOM"/>
    <property type="match status" value="1"/>
</dbReference>
<dbReference type="PANTHER" id="PTHR48010:SF19">
    <property type="entry name" value="PROTEIN KINASE DOMAIN-CONTAINING PROTEIN"/>
    <property type="match status" value="1"/>
</dbReference>
<dbReference type="FunFam" id="3.80.10.10:FF:000413">
    <property type="entry name" value="Inactive leucine-rich repeat receptor-like protein kinase"/>
    <property type="match status" value="1"/>
</dbReference>
<keyword evidence="9 14" id="KW-1133">Transmembrane helix</keyword>
<evidence type="ECO:0000256" key="3">
    <source>
        <dbReference type="ARBA" id="ARBA00022614"/>
    </source>
</evidence>
<dbReference type="InterPro" id="IPR003591">
    <property type="entry name" value="Leu-rich_rpt_typical-subtyp"/>
</dbReference>
<dbReference type="FunFam" id="3.80.10.10:FF:000275">
    <property type="entry name" value="Leucine-rich repeat receptor-like protein kinase"/>
    <property type="match status" value="1"/>
</dbReference>
<keyword evidence="5 15" id="KW-0732">Signal</keyword>
<dbReference type="Gene3D" id="1.10.510.10">
    <property type="entry name" value="Transferase(Phosphotransferase) domain 1"/>
    <property type="match status" value="1"/>
</dbReference>
<accession>A0A8T2SH83</accession>
<dbReference type="InterPro" id="IPR011009">
    <property type="entry name" value="Kinase-like_dom_sf"/>
</dbReference>
<keyword evidence="10 14" id="KW-0472">Membrane</keyword>
<dbReference type="OrthoDB" id="676979at2759"/>
<name>A0A8T2SH83_CERRI</name>
<dbReference type="Pfam" id="PF00560">
    <property type="entry name" value="LRR_1"/>
    <property type="match status" value="7"/>
</dbReference>
<dbReference type="InterPro" id="IPR032675">
    <property type="entry name" value="LRR_dom_sf"/>
</dbReference>
<keyword evidence="4 14" id="KW-0812">Transmembrane</keyword>
<feature type="binding site" evidence="13">
    <location>
        <position position="739"/>
    </location>
    <ligand>
        <name>ATP</name>
        <dbReference type="ChEBI" id="CHEBI:30616"/>
    </ligand>
</feature>
<proteinExistence type="predicted"/>
<keyword evidence="11" id="KW-0675">Receptor</keyword>
<feature type="transmembrane region" description="Helical" evidence="14">
    <location>
        <begin position="629"/>
        <end position="654"/>
    </location>
</feature>
<keyword evidence="3" id="KW-0433">Leucine-rich repeat</keyword>
<evidence type="ECO:0000256" key="9">
    <source>
        <dbReference type="ARBA" id="ARBA00022989"/>
    </source>
</evidence>
<keyword evidence="18" id="KW-1185">Reference proteome</keyword>
<dbReference type="GO" id="GO:0005524">
    <property type="term" value="F:ATP binding"/>
    <property type="evidence" value="ECO:0007669"/>
    <property type="project" value="UniProtKB-UniRule"/>
</dbReference>
<dbReference type="PROSITE" id="PS51450">
    <property type="entry name" value="LRR"/>
    <property type="match status" value="1"/>
</dbReference>
<sequence length="995" mass="108910">MEWSESFHALFFFAICIQLSMVPSAAIQLNDDVLGLIVFKSDLVDPTKSLRSWTQDDNSPCNWAGVMCDPRNGRVISLNLSGLALSGRIGWGIGKVSYLQTLSLAHNNLSGTISVNVAQLTLLQEVDLSHNILSGPLDSTLGALPFLRSLDLSFNMISGTIPAELFNKCNKMRFLSVRNNLLEGSMPITIGSCTSLRTLDVSNNRLNNTLPTSMAAFTVLRYLDVSHNSFSGPLPTQFPPNLQELRLQENRFSGVISSGIGQCSLLQYIDLSNNFLSSEVPSSMRSLTSLSVLNMFNNNIFGNVPSWIGGFASLKILNLSHNAFYGSIPFSIASLISLEVIDFSRNKFSGSIPFSFSGFTSMKHVDLNSNQLNGSIPPIVIAPGLVSLNLARNLLMGDLSTASFSQCYSLEILDLAQNQLSGVLPNLSGCTNMVHLNISNNHFVGDITNLTQGNRLTTLDLSHNQLYGSVPARFGNDSQLSKLFLEKNNLNGSIPADLGRLSTLTEINLASNDLSGSIPPQLGGLSHLEALDLSYNKLTGRLPSELEHAEKLARFNVSYNQLQGPIPENGVYSRFNASAYVGNGGLCGASLNTSCPNVMPKPIVLNPNSSNSGQMGGENPWKTLEHTHILSASAILAIAAAAAISVGVVIVSILNGYARAGIPRAYSDILRSSFSSTPSPELLGGKLVMFTKDAYPRAEEWIMTAHQALLNKESELGRGGFGTVYKAVLGDGRMVAIKKLMASTMVKSEEEFEKEMQILGNIKHRNLLELQGYYWTPELQLLLHEFIPNGNLYSRLHERSPSDSTLSWTRRFNITLGVARGLAHLHHACNPQVIHYNVKSSNILLDDDFNPQIADYGLAKLLPMLDKYLMSSRYQSALGYMAPELACQSSRINEKCDVYGYGIMVLELVTGRRPIEYREDDVIILCDYVRALLEEGKAMRCVDRSLHDYVEEELLPVIKLGLICTSQVPSNRPSMAEVVHILELIRTTGNSQDLL</sequence>
<dbReference type="Pfam" id="PF08263">
    <property type="entry name" value="LRRNT_2"/>
    <property type="match status" value="1"/>
</dbReference>
<keyword evidence="7 13" id="KW-0547">Nucleotide-binding</keyword>
<keyword evidence="2" id="KW-0597">Phosphoprotein</keyword>
<evidence type="ECO:0000256" key="10">
    <source>
        <dbReference type="ARBA" id="ARBA00023136"/>
    </source>
</evidence>
<dbReference type="InterPro" id="IPR017441">
    <property type="entry name" value="Protein_kinase_ATP_BS"/>
</dbReference>
<evidence type="ECO:0000256" key="14">
    <source>
        <dbReference type="SAM" id="Phobius"/>
    </source>
</evidence>
<protein>
    <recommendedName>
        <fullName evidence="16">Protein kinase domain-containing protein</fullName>
    </recommendedName>
</protein>
<evidence type="ECO:0000256" key="7">
    <source>
        <dbReference type="ARBA" id="ARBA00022741"/>
    </source>
</evidence>
<evidence type="ECO:0000313" key="18">
    <source>
        <dbReference type="Proteomes" id="UP000825935"/>
    </source>
</evidence>
<organism evidence="17 18">
    <name type="scientific">Ceratopteris richardii</name>
    <name type="common">Triangle waterfern</name>
    <dbReference type="NCBI Taxonomy" id="49495"/>
    <lineage>
        <taxon>Eukaryota</taxon>
        <taxon>Viridiplantae</taxon>
        <taxon>Streptophyta</taxon>
        <taxon>Embryophyta</taxon>
        <taxon>Tracheophyta</taxon>
        <taxon>Polypodiopsida</taxon>
        <taxon>Polypodiidae</taxon>
        <taxon>Polypodiales</taxon>
        <taxon>Pteridineae</taxon>
        <taxon>Pteridaceae</taxon>
        <taxon>Parkerioideae</taxon>
        <taxon>Ceratopteris</taxon>
    </lineage>
</organism>
<dbReference type="EMBL" id="CM035425">
    <property type="protein sequence ID" value="KAH7331314.1"/>
    <property type="molecule type" value="Genomic_DNA"/>
</dbReference>
<dbReference type="OMA" id="MQMLSLC"/>
<dbReference type="InterPro" id="IPR000719">
    <property type="entry name" value="Prot_kinase_dom"/>
</dbReference>
<dbReference type="Gene3D" id="3.30.200.20">
    <property type="entry name" value="Phosphorylase Kinase, domain 1"/>
    <property type="match status" value="1"/>
</dbReference>
<evidence type="ECO:0000256" key="11">
    <source>
        <dbReference type="ARBA" id="ARBA00023170"/>
    </source>
</evidence>
<dbReference type="Pfam" id="PF13855">
    <property type="entry name" value="LRR_8"/>
    <property type="match status" value="3"/>
</dbReference>
<gene>
    <name evidence="17" type="ORF">KP509_20G026000</name>
</gene>
<dbReference type="SUPFAM" id="SSF52058">
    <property type="entry name" value="L domain-like"/>
    <property type="match status" value="1"/>
</dbReference>
<dbReference type="PRINTS" id="PR00019">
    <property type="entry name" value="LEURICHRPT"/>
</dbReference>
<evidence type="ECO:0000256" key="5">
    <source>
        <dbReference type="ARBA" id="ARBA00022729"/>
    </source>
</evidence>
<evidence type="ECO:0000313" key="17">
    <source>
        <dbReference type="EMBL" id="KAH7331314.1"/>
    </source>
</evidence>